<dbReference type="SUPFAM" id="SSF46966">
    <property type="entry name" value="Spectrin repeat"/>
    <property type="match status" value="6"/>
</dbReference>
<evidence type="ECO:0000256" key="2">
    <source>
        <dbReference type="ARBA" id="ARBA00022737"/>
    </source>
</evidence>
<name>A0A7J7J7M8_BUGNE</name>
<accession>A0A7J7J7M8</accession>
<dbReference type="PANTHER" id="PTHR23169">
    <property type="entry name" value="ENVOPLAKIN"/>
    <property type="match status" value="1"/>
</dbReference>
<dbReference type="EMBL" id="VXIV02002877">
    <property type="protein sequence ID" value="KAF6022239.1"/>
    <property type="molecule type" value="Genomic_DNA"/>
</dbReference>
<keyword evidence="1" id="KW-0597">Phosphoprotein</keyword>
<dbReference type="GO" id="GO:0045104">
    <property type="term" value="P:intermediate filament cytoskeleton organization"/>
    <property type="evidence" value="ECO:0007669"/>
    <property type="project" value="InterPro"/>
</dbReference>
<dbReference type="Gene3D" id="1.20.58.60">
    <property type="match status" value="5"/>
</dbReference>
<dbReference type="Gene3D" id="2.30.30.40">
    <property type="entry name" value="SH3 Domains"/>
    <property type="match status" value="1"/>
</dbReference>
<feature type="coiled-coil region" evidence="3">
    <location>
        <begin position="1071"/>
        <end position="1105"/>
    </location>
</feature>
<evidence type="ECO:0000259" key="4">
    <source>
        <dbReference type="Pfam" id="PF17902"/>
    </source>
</evidence>
<sequence length="1665" mass="185551">MFGSYPACVHDEYEKHARSRKSTPQEMFQTKEKCFKTLLKVASLEDDFQFLHNEIEGKALYLTKDFNHSHKLEELASSTSEEVREIHQNCISSVKHNWEWLTALSNCLPIHLRHASNYQQYFHQAEHVQGGLVLFQNELDQLIKSRLETTGDIMDNLKRLTGTLLQMQQRVESLNEMSKEIIPLRYRRELPNFPVKAKSLLSFTHGEFSINEGDECLIVDNSNQIAWLVRNEAGQEDELPPVILVLSSLCKEAIDASWGLRKHMLAGWRLLVSKALQHVVDKVVQLVSEKSNKQLLQGLCKDERNDLLISLQQLMSKISLNSLPESEYDLLADNVEEFVDLISSLNDVTESSSENDCMELFTSAEKMTRAYQDMEIYMDHYSELIDKSTACESLVVSDLVDDNQKFRSTAFIKKYIAFSLSEEDCGVPINEAVQKGLIIVQEACTSKDFEQLESQRVKSRIPSVELSSETRAPQATYTVTGIMDTKSGNILTVTSYVHINGDTTAVDAIEASGGPSDYEVDNVLDPRTKYRVSLPYAVSRGIVDPSKSEYRNPDTGEYMSLTDAVNKQVVKAAKVTPGTSVKALINLLQLHDAGATPVRYVFPHAKEDPSVSSYRALSRHMDSSVKSVVNHSGEPVSIREAYQSGLIKFDSLSYVNADGSLISLEKAVQCGLLTMPAMQCILGACKKLSLQSHIDSGRISPNGASVISNNSSIPIDDAIRDRKLDPYSVFIRDKASNQIISLGYAIDEGIIAPEDGQTLQKCLTSGNIVAGIIPSDELKVAYVIEKLASDNKDIKITHPDTKEVMSLREAVLSGIYDAQRAEVVDPSDNHRISLVEAAEEGLISKQDAKALFNAMDKMSLQNAMDNNMVNGEWCNPDTKTNISLQEAIDEGYVIPETVFFVDKGTGRIGTLATGIKEGKLDSLESSLVSSSDSGLDGMDSGPAPNSLANGTLPVSEAVAKQLINPEVKSWKFLEEEAPLLDFINVGAVNDKTELLIDTDVKVSVKDALSNKLVGYQTPVTINPKTGAICLADSQSDILLPLVKIPEVIDWLSDVELKMAKEAKPQETLEGLVDQINGLQSLQQQVADKKNEIDTLVCEAQELLESRPGGDKSELQQQQYQQLKIASSDLKATCEKVNKQNKAQLKRLQTMRGFLEEYKDKHDSFGEWISNAESKIQTAGNIVTDLEHLQEHAEALEQLQEEITQQDQKVLGMQTTCFKFLAEANEYEKSLDAYRETIHKPLPKESIHLPEPQLQTTTDIVGEQYRQLKAANTTFKEEVEETIQKAQTYKELDTQLVDWLAVTNERVDEVTSLPVDLNSADSIKHVNDELNHLAADIETNRPTINRLKDAADSLAAVYRDADQPEKATEVLQKVEETSESVNDLQSRVASSQKSLNDKFVQSQDFNASLKGLIEFVESAEAETADDNKVSVDLDKLNEQLSAHNKLEASVKSSTMQLESLDKESSDPALVDLKARLALLTGTLEKRGAKLDSMIGKVSNLTENVKSLESWIVTVVQNLQGKAATTDPVSIKSHFEELYAQKKEKQPDLETIKGMISSLLSDPEACDKNHIRDMQSDVCSKWHDFTELLIDLIIMQALRDVEEVNNYFINCEHSLLRADSVTIKPEDLQNMLREHKCVLFITEYYGYLYTDTQCHIHTGRLAQGLHN</sequence>
<protein>
    <recommendedName>
        <fullName evidence="4">Desmoplakin SH3 domain-containing protein</fullName>
    </recommendedName>
</protein>
<evidence type="ECO:0000313" key="6">
    <source>
        <dbReference type="Proteomes" id="UP000593567"/>
    </source>
</evidence>
<dbReference type="SUPFAM" id="SSF75399">
    <property type="entry name" value="Plakin repeat"/>
    <property type="match status" value="2"/>
</dbReference>
<dbReference type="Pfam" id="PF17902">
    <property type="entry name" value="SH3_10"/>
    <property type="match status" value="1"/>
</dbReference>
<dbReference type="SMART" id="SM00150">
    <property type="entry name" value="SPEC"/>
    <property type="match status" value="4"/>
</dbReference>
<dbReference type="InterPro" id="IPR041615">
    <property type="entry name" value="Desmoplakin_SH3"/>
</dbReference>
<keyword evidence="2" id="KW-0677">Repeat</keyword>
<dbReference type="OrthoDB" id="2250192at2759"/>
<feature type="domain" description="Desmoplakin SH3" evidence="4">
    <location>
        <begin position="183"/>
        <end position="245"/>
    </location>
</feature>
<feature type="coiled-coil region" evidence="3">
    <location>
        <begin position="1181"/>
        <end position="1215"/>
    </location>
</feature>
<dbReference type="InterPro" id="IPR001101">
    <property type="entry name" value="Plectin_repeat"/>
</dbReference>
<dbReference type="InterPro" id="IPR043197">
    <property type="entry name" value="Plakin"/>
</dbReference>
<dbReference type="Gene3D" id="3.90.1290.10">
    <property type="entry name" value="Plakin repeat"/>
    <property type="match status" value="3"/>
</dbReference>
<dbReference type="InterPro" id="IPR018159">
    <property type="entry name" value="Spectrin/alpha-actinin"/>
</dbReference>
<dbReference type="SMART" id="SM00250">
    <property type="entry name" value="PLEC"/>
    <property type="match status" value="5"/>
</dbReference>
<evidence type="ECO:0000256" key="3">
    <source>
        <dbReference type="SAM" id="Coils"/>
    </source>
</evidence>
<evidence type="ECO:0000256" key="1">
    <source>
        <dbReference type="ARBA" id="ARBA00022553"/>
    </source>
</evidence>
<dbReference type="CDD" id="cd00176">
    <property type="entry name" value="SPEC"/>
    <property type="match status" value="1"/>
</dbReference>
<keyword evidence="3" id="KW-0175">Coiled coil</keyword>
<comment type="caution">
    <text evidence="5">The sequence shown here is derived from an EMBL/GenBank/DDBJ whole genome shotgun (WGS) entry which is preliminary data.</text>
</comment>
<organism evidence="5 6">
    <name type="scientific">Bugula neritina</name>
    <name type="common">Brown bryozoan</name>
    <name type="synonym">Sertularia neritina</name>
    <dbReference type="NCBI Taxonomy" id="10212"/>
    <lineage>
        <taxon>Eukaryota</taxon>
        <taxon>Metazoa</taxon>
        <taxon>Spiralia</taxon>
        <taxon>Lophotrochozoa</taxon>
        <taxon>Bryozoa</taxon>
        <taxon>Gymnolaemata</taxon>
        <taxon>Cheilostomatida</taxon>
        <taxon>Flustrina</taxon>
        <taxon>Buguloidea</taxon>
        <taxon>Bugulidae</taxon>
        <taxon>Bugula</taxon>
    </lineage>
</organism>
<dbReference type="InterPro" id="IPR035915">
    <property type="entry name" value="Plakin_repeat_sf"/>
</dbReference>
<keyword evidence="6" id="KW-1185">Reference proteome</keyword>
<reference evidence="5" key="1">
    <citation type="submission" date="2020-06" db="EMBL/GenBank/DDBJ databases">
        <title>Draft genome of Bugula neritina, a colonial animal packing powerful symbionts and potential medicines.</title>
        <authorList>
            <person name="Rayko M."/>
        </authorList>
    </citation>
    <scope>NUCLEOTIDE SEQUENCE [LARGE SCALE GENOMIC DNA]</scope>
    <source>
        <strain evidence="5">Kwan_BN1</strain>
    </source>
</reference>
<proteinExistence type="predicted"/>
<dbReference type="Proteomes" id="UP000593567">
    <property type="component" value="Unassembled WGS sequence"/>
</dbReference>
<dbReference type="GO" id="GO:0005856">
    <property type="term" value="C:cytoskeleton"/>
    <property type="evidence" value="ECO:0007669"/>
    <property type="project" value="InterPro"/>
</dbReference>
<evidence type="ECO:0000313" key="5">
    <source>
        <dbReference type="EMBL" id="KAF6022239.1"/>
    </source>
</evidence>
<gene>
    <name evidence="5" type="ORF">EB796_019447</name>
</gene>